<dbReference type="EMBL" id="UINC01230786">
    <property type="protein sequence ID" value="SVE63060.1"/>
    <property type="molecule type" value="Genomic_DNA"/>
</dbReference>
<accession>A0A383F3E8</accession>
<organism evidence="1">
    <name type="scientific">marine metagenome</name>
    <dbReference type="NCBI Taxonomy" id="408172"/>
    <lineage>
        <taxon>unclassified sequences</taxon>
        <taxon>metagenomes</taxon>
        <taxon>ecological metagenomes</taxon>
    </lineage>
</organism>
<name>A0A383F3E8_9ZZZZ</name>
<dbReference type="AlphaFoldDB" id="A0A383F3E8"/>
<gene>
    <name evidence="1" type="ORF">METZ01_LOCUS515914</name>
</gene>
<proteinExistence type="predicted"/>
<protein>
    <submittedName>
        <fullName evidence="1">Uncharacterized protein</fullName>
    </submittedName>
</protein>
<reference evidence="1" key="1">
    <citation type="submission" date="2018-05" db="EMBL/GenBank/DDBJ databases">
        <authorList>
            <person name="Lanie J.A."/>
            <person name="Ng W.-L."/>
            <person name="Kazmierczak K.M."/>
            <person name="Andrzejewski T.M."/>
            <person name="Davidsen T.M."/>
            <person name="Wayne K.J."/>
            <person name="Tettelin H."/>
            <person name="Glass J.I."/>
            <person name="Rusch D."/>
            <person name="Podicherti R."/>
            <person name="Tsui H.-C.T."/>
            <person name="Winkler M.E."/>
        </authorList>
    </citation>
    <scope>NUCLEOTIDE SEQUENCE</scope>
</reference>
<sequence>MTSVVSLLILLGKKMEKPFKSCGESCRCMDEEIFGYECLPRLDSSGNCLQ</sequence>
<evidence type="ECO:0000313" key="1">
    <source>
        <dbReference type="EMBL" id="SVE63060.1"/>
    </source>
</evidence>